<dbReference type="SUPFAM" id="SSF52833">
    <property type="entry name" value="Thioredoxin-like"/>
    <property type="match status" value="1"/>
</dbReference>
<dbReference type="InterPro" id="IPR052643">
    <property type="entry name" value="ERP44"/>
</dbReference>
<dbReference type="GO" id="GO:0005793">
    <property type="term" value="C:endoplasmic reticulum-Golgi intermediate compartment"/>
    <property type="evidence" value="ECO:0000318"/>
    <property type="project" value="GO_Central"/>
</dbReference>
<dbReference type="FunCoup" id="O44508">
    <property type="interactions" value="6"/>
</dbReference>
<evidence type="ECO:0000256" key="1">
    <source>
        <dbReference type="SAM" id="Coils"/>
    </source>
</evidence>
<dbReference type="PANTHER" id="PTHR46295:SF3">
    <property type="entry name" value="THIOREDOXIN DOMAIN-CONTAINING PROTEIN"/>
    <property type="match status" value="1"/>
</dbReference>
<organism evidence="4 5">
    <name type="scientific">Caenorhabditis elegans</name>
    <dbReference type="NCBI Taxonomy" id="6239"/>
    <lineage>
        <taxon>Eukaryota</taxon>
        <taxon>Metazoa</taxon>
        <taxon>Ecdysozoa</taxon>
        <taxon>Nematoda</taxon>
        <taxon>Chromadorea</taxon>
        <taxon>Rhabditida</taxon>
        <taxon>Rhabditina</taxon>
        <taxon>Rhabditomorpha</taxon>
        <taxon>Rhabditoidea</taxon>
        <taxon>Rhabditidae</taxon>
        <taxon>Peloderinae</taxon>
        <taxon>Caenorhabditis</taxon>
    </lineage>
</organism>
<gene>
    <name evidence="4 6" type="primary">erp-44.3</name>
    <name evidence="4" type="ORF">CELE_F42G8.7</name>
    <name evidence="6" type="ORF">F42G8.7</name>
</gene>
<keyword evidence="5" id="KW-1185">Reference proteome</keyword>
<proteinExistence type="predicted"/>
<dbReference type="InterPro" id="IPR036249">
    <property type="entry name" value="Thioredoxin-like_sf"/>
</dbReference>
<dbReference type="GO" id="GO:0006457">
    <property type="term" value="P:protein folding"/>
    <property type="evidence" value="ECO:0000318"/>
    <property type="project" value="GO_Central"/>
</dbReference>
<dbReference type="InterPro" id="IPR013766">
    <property type="entry name" value="Thioredoxin_domain"/>
</dbReference>
<feature type="transmembrane region" description="Helical" evidence="2">
    <location>
        <begin position="21"/>
        <end position="43"/>
    </location>
</feature>
<dbReference type="HOGENOM" id="CLU_054449_1_0_1"/>
<evidence type="ECO:0000256" key="2">
    <source>
        <dbReference type="SAM" id="Phobius"/>
    </source>
</evidence>
<dbReference type="Pfam" id="PF00085">
    <property type="entry name" value="Thioredoxin"/>
    <property type="match status" value="1"/>
</dbReference>
<name>O44508_CAEEL</name>
<dbReference type="AGR" id="WB:WBGene00018358"/>
<dbReference type="Proteomes" id="UP000001940">
    <property type="component" value="Chromosome IV"/>
</dbReference>
<feature type="domain" description="Thioredoxin" evidence="3">
    <location>
        <begin position="41"/>
        <end position="205"/>
    </location>
</feature>
<dbReference type="PANTHER" id="PTHR46295">
    <property type="entry name" value="ENDOPLASMIC RETICULUM RESIDENT PROTEIN 44"/>
    <property type="match status" value="1"/>
</dbReference>
<dbReference type="OrthoDB" id="427280at2759"/>
<dbReference type="Bgee" id="WBGene00018358">
    <property type="expression patterns" value="Expressed in embryo and 2 other cell types or tissues"/>
</dbReference>
<dbReference type="GO" id="GO:0003756">
    <property type="term" value="F:protein disulfide isomerase activity"/>
    <property type="evidence" value="ECO:0000318"/>
    <property type="project" value="GO_Central"/>
</dbReference>
<evidence type="ECO:0000313" key="6">
    <source>
        <dbReference type="WormBase" id="F42G8.7a"/>
    </source>
</evidence>
<dbReference type="InParanoid" id="O44508"/>
<dbReference type="GeneID" id="185676"/>
<dbReference type="PROSITE" id="PS51352">
    <property type="entry name" value="THIOREDOXIN_2"/>
    <property type="match status" value="1"/>
</dbReference>
<reference evidence="4 5" key="1">
    <citation type="journal article" date="1998" name="Science">
        <title>Genome sequence of the nematode C. elegans: a platform for investigating biology.</title>
        <authorList>
            <consortium name="The C. elegans sequencing consortium"/>
            <person name="Sulson J.E."/>
            <person name="Waterston R."/>
        </authorList>
    </citation>
    <scope>NUCLEOTIDE SEQUENCE [LARGE SCALE GENOMIC DNA]</scope>
    <source>
        <strain evidence="4 5">Bristol N2</strain>
    </source>
</reference>
<dbReference type="WormBase" id="F42G8.7a">
    <property type="protein sequence ID" value="CE50198"/>
    <property type="gene ID" value="WBGene00018358"/>
    <property type="gene designation" value="erp-44.3"/>
</dbReference>
<dbReference type="UCSC" id="F42G8.7">
    <property type="organism name" value="c. elegans"/>
</dbReference>
<dbReference type="AlphaFoldDB" id="O44508"/>
<protein>
    <submittedName>
        <fullName evidence="4">Thioredoxin domain-containing protein</fullName>
    </submittedName>
</protein>
<keyword evidence="1" id="KW-0175">Coiled coil</keyword>
<evidence type="ECO:0000259" key="3">
    <source>
        <dbReference type="PROSITE" id="PS51352"/>
    </source>
</evidence>
<keyword evidence="2" id="KW-0472">Membrane</keyword>
<evidence type="ECO:0000313" key="5">
    <source>
        <dbReference type="Proteomes" id="UP000001940"/>
    </source>
</evidence>
<dbReference type="GO" id="GO:0005789">
    <property type="term" value="C:endoplasmic reticulum membrane"/>
    <property type="evidence" value="ECO:0000318"/>
    <property type="project" value="GO_Central"/>
</dbReference>
<dbReference type="Gene3D" id="3.40.30.10">
    <property type="entry name" value="Glutaredoxin"/>
    <property type="match status" value="2"/>
</dbReference>
<keyword evidence="2" id="KW-0812">Transmembrane</keyword>
<evidence type="ECO:0000313" key="4">
    <source>
        <dbReference type="EMBL" id="CCD61406.3"/>
    </source>
</evidence>
<accession>O44508</accession>
<dbReference type="EMBL" id="BX284604">
    <property type="protein sequence ID" value="CCD61406.3"/>
    <property type="molecule type" value="Genomic_DNA"/>
</dbReference>
<dbReference type="STRING" id="6239.F42G8.7.1"/>
<dbReference type="RefSeq" id="NP_501357.3">
    <property type="nucleotide sequence ID" value="NM_068956.5"/>
</dbReference>
<dbReference type="SMR" id="O44508"/>
<dbReference type="CTD" id="185676"/>
<feature type="coiled-coil region" evidence="1">
    <location>
        <begin position="373"/>
        <end position="400"/>
    </location>
</feature>
<dbReference type="PIR" id="T32636">
    <property type="entry name" value="T32636"/>
</dbReference>
<dbReference type="ExpressionAtlas" id="O44508">
    <property type="expression patterns" value="baseline and differential"/>
</dbReference>
<sequence>MRRPSKTNKCQILHTSPISRIYFSIITRSTLLLGFGITFLISVNCNLESITSTNHDEIIQNSRLTFVAFTASWCPFSRKLMSSFSQAAADYQAKYPDRKTVWGNVDCMAEDYLMNKYSITKFPTMKVFFYGYMMTEYRGSRQVKGLIEYIEKMENTSSLVNLNEAESLTQWQNYVIPQKGTLILWFPRGSPPFELILKAIALIHSQLVVVVPISENLLKHEDHQLWFSLDGEHVERFEGSVSNFKEIVEWIKKKSAGMVRELTFENMEEMVEDGKPLLILLRKKDDIETEKQFVTTIRRELDQDTLLKLAPVMADGKVLTAVLRHFNKGLDDLPFLLIDQFTHSFPSPWKGNEIFAEGNIKQFVADLFNDNHHRKLHEKLNELIQKIVTETEEIEKQASEEKVEKPTEKLEKHESVFNKLKPASTRYSFAKEEL</sequence>
<dbReference type="Pfam" id="PF13848">
    <property type="entry name" value="Thioredoxin_6"/>
    <property type="match status" value="1"/>
</dbReference>
<dbReference type="OMA" id="ANRIAMC"/>
<keyword evidence="2" id="KW-1133">Transmembrane helix</keyword>